<feature type="transmembrane region" description="Helical" evidence="1">
    <location>
        <begin position="269"/>
        <end position="287"/>
    </location>
</feature>
<gene>
    <name evidence="3" type="ORF">FMM05_19920</name>
</gene>
<reference evidence="3 4" key="1">
    <citation type="submission" date="2019-07" db="EMBL/GenBank/DDBJ databases">
        <title>Flavobacterium sp. nov., isolated from glacier ice.</title>
        <authorList>
            <person name="Liu Q."/>
            <person name="Xin Y.-H."/>
        </authorList>
    </citation>
    <scope>NUCLEOTIDE SEQUENCE [LARGE SCALE GENOMIC DNA]</scope>
    <source>
        <strain evidence="3 4">ZT4R6</strain>
    </source>
</reference>
<sequence length="300" mass="34176">MPQTAKGTNYSIEFMRIAGVILITFTHIKHNYTAGIPYFILETLPKYGTLILSVISGYLFYSYRNSDNLLSKKIKSLLVPYLIANLLVVVPVVCLYLLGYNYLGRLDYNYKLITDGILGIDNVPVNPPTYFIRDLFVVFCIIALFKKDLRGLVVIAVFFVFGSVLLRPFIAYLFAAGYLIKQFSVDEDNKRYANIIGIPLLIASFFFFTDRELYRYLIALLLFINIVGLKFKFVHTGAFTYMLHLYHAPVIVFLYPLLHLLHLPPWAEALLQIALAIALCSVLFGIVKKLKLGFVVGNRL</sequence>
<feature type="transmembrane region" description="Helical" evidence="1">
    <location>
        <begin position="192"/>
        <end position="208"/>
    </location>
</feature>
<accession>A0A552UTG8</accession>
<evidence type="ECO:0000313" key="4">
    <source>
        <dbReference type="Proteomes" id="UP000320643"/>
    </source>
</evidence>
<keyword evidence="1" id="KW-0472">Membrane</keyword>
<dbReference type="EMBL" id="VJVZ01000018">
    <property type="protein sequence ID" value="TRW21526.1"/>
    <property type="molecule type" value="Genomic_DNA"/>
</dbReference>
<name>A0A552UTG8_9FLAO</name>
<evidence type="ECO:0000259" key="2">
    <source>
        <dbReference type="Pfam" id="PF01757"/>
    </source>
</evidence>
<organism evidence="3 4">
    <name type="scientific">Flavobacterium zepuense</name>
    <dbReference type="NCBI Taxonomy" id="2593302"/>
    <lineage>
        <taxon>Bacteria</taxon>
        <taxon>Pseudomonadati</taxon>
        <taxon>Bacteroidota</taxon>
        <taxon>Flavobacteriia</taxon>
        <taxon>Flavobacteriales</taxon>
        <taxon>Flavobacteriaceae</taxon>
        <taxon>Flavobacterium</taxon>
    </lineage>
</organism>
<proteinExistence type="predicted"/>
<keyword evidence="1" id="KW-1133">Transmembrane helix</keyword>
<dbReference type="OrthoDB" id="1437315at2"/>
<feature type="domain" description="Acyltransferase 3" evidence="2">
    <location>
        <begin position="9"/>
        <end position="283"/>
    </location>
</feature>
<feature type="transmembrane region" description="Helical" evidence="1">
    <location>
        <begin position="81"/>
        <end position="103"/>
    </location>
</feature>
<evidence type="ECO:0000313" key="3">
    <source>
        <dbReference type="EMBL" id="TRW21526.1"/>
    </source>
</evidence>
<feature type="transmembrane region" description="Helical" evidence="1">
    <location>
        <begin position="152"/>
        <end position="180"/>
    </location>
</feature>
<feature type="transmembrane region" description="Helical" evidence="1">
    <location>
        <begin position="214"/>
        <end position="231"/>
    </location>
</feature>
<keyword evidence="4" id="KW-1185">Reference proteome</keyword>
<feature type="transmembrane region" description="Helical" evidence="1">
    <location>
        <begin position="130"/>
        <end position="146"/>
    </location>
</feature>
<dbReference type="GO" id="GO:0016747">
    <property type="term" value="F:acyltransferase activity, transferring groups other than amino-acyl groups"/>
    <property type="evidence" value="ECO:0007669"/>
    <property type="project" value="InterPro"/>
</dbReference>
<comment type="caution">
    <text evidence="3">The sequence shown here is derived from an EMBL/GenBank/DDBJ whole genome shotgun (WGS) entry which is preliminary data.</text>
</comment>
<dbReference type="Proteomes" id="UP000320643">
    <property type="component" value="Unassembled WGS sequence"/>
</dbReference>
<feature type="transmembrane region" description="Helical" evidence="1">
    <location>
        <begin position="14"/>
        <end position="32"/>
    </location>
</feature>
<evidence type="ECO:0000256" key="1">
    <source>
        <dbReference type="SAM" id="Phobius"/>
    </source>
</evidence>
<protein>
    <recommendedName>
        <fullName evidence="2">Acyltransferase 3 domain-containing protein</fullName>
    </recommendedName>
</protein>
<dbReference type="AlphaFoldDB" id="A0A552UTG8"/>
<dbReference type="RefSeq" id="WP_143375186.1">
    <property type="nucleotide sequence ID" value="NZ_VJVZ01000018.1"/>
</dbReference>
<keyword evidence="1" id="KW-0812">Transmembrane</keyword>
<feature type="transmembrane region" description="Helical" evidence="1">
    <location>
        <begin position="44"/>
        <end position="61"/>
    </location>
</feature>
<dbReference type="Pfam" id="PF01757">
    <property type="entry name" value="Acyl_transf_3"/>
    <property type="match status" value="1"/>
</dbReference>
<dbReference type="InterPro" id="IPR002656">
    <property type="entry name" value="Acyl_transf_3_dom"/>
</dbReference>